<dbReference type="Gene3D" id="3.50.50.60">
    <property type="entry name" value="FAD/NAD(P)-binding domain"/>
    <property type="match status" value="3"/>
</dbReference>
<sequence length="627" mass="70983">MENERKKHFASIKRNNSGDDSYTCYYPVLIVGAGPAGIALGCRLKQKLGFDQFAIFERHSNLGGTWWINRYPGVACDVASVFYSFSFSPFSRWTKFHAPGAEITKYLNLVCERFQIVDKIQCDTLVSEARWLNEEEVWEVTLIHLVPGTGDLSEEDRELRILMEGENSVYLRKEVVRAKIFASAVGSFAEPQSWPRNIPGREKFQGPIFHAARWNHTVDLADKDVVVVGTGCSSIQIVPSLLLSPHNVRSITQLMRTPPWVLPAFGEPPFGEEKWNKYSSTLLSYLPGFGLLMRLIIFLDGEHDFRLFGGEEYHQIERTKYEQNLTRYMKTVAPKKYHEALIPDYGVGCKRRVGGGMWLKSLNDPRVTLTTAPLLCVEEKSVTLGSACKSPEKGNSAGSETTSVPADAIILANGYKTTEWLHSLKVRGKDGKYLEEVWNERGGPQAYLGTAMDGFPNFFIIFGPNTVTGHSSVILAIENMVNYSLKFMKPILNGDVATVELKKEAEVAWAEEIQGALRQTVFSKGGCTSWYKTDTEWNAAAYPYSQVDFWWRCTFPKWRDWNMQYTRKGLIKRRLGQTLKLCVIFAAIAAATSWWQAGIRAQQAYEIGCAWVSDTCRSLFDWIKSRF</sequence>
<dbReference type="OMA" id="FDQFRIF"/>
<dbReference type="Proteomes" id="UP000076632">
    <property type="component" value="Unassembled WGS sequence"/>
</dbReference>
<evidence type="ECO:0000313" key="3">
    <source>
        <dbReference type="Proteomes" id="UP000076632"/>
    </source>
</evidence>
<keyword evidence="2" id="KW-0503">Monooxygenase</keyword>
<dbReference type="InterPro" id="IPR051209">
    <property type="entry name" value="FAD-bind_Monooxygenase_sf"/>
</dbReference>
<dbReference type="AlphaFoldDB" id="A0A165GJG0"/>
<dbReference type="EMBL" id="KV407459">
    <property type="protein sequence ID" value="KZF22262.1"/>
    <property type="molecule type" value="Genomic_DNA"/>
</dbReference>
<dbReference type="OrthoDB" id="3971593at2759"/>
<gene>
    <name evidence="2" type="ORF">L228DRAFT_247914</name>
</gene>
<protein>
    <submittedName>
        <fullName evidence="2">Putative flavin-binding monooxygenase</fullName>
    </submittedName>
</protein>
<proteinExistence type="inferred from homology"/>
<dbReference type="PANTHER" id="PTHR42877:SF10">
    <property type="entry name" value="L-ORNITHINE N(5)-OXYGENASE"/>
    <property type="match status" value="1"/>
</dbReference>
<evidence type="ECO:0000313" key="2">
    <source>
        <dbReference type="EMBL" id="KZF22262.1"/>
    </source>
</evidence>
<dbReference type="RefSeq" id="XP_018187817.1">
    <property type="nucleotide sequence ID" value="XM_018332747.1"/>
</dbReference>
<keyword evidence="3" id="KW-1185">Reference proteome</keyword>
<dbReference type="STRING" id="1328760.A0A165GJG0"/>
<dbReference type="GeneID" id="28897884"/>
<comment type="similarity">
    <text evidence="1">Belongs to the FAD-binding monooxygenase family.</text>
</comment>
<accession>A0A165GJG0</accession>
<dbReference type="SUPFAM" id="SSF51905">
    <property type="entry name" value="FAD/NAD(P)-binding domain"/>
    <property type="match status" value="2"/>
</dbReference>
<evidence type="ECO:0000256" key="1">
    <source>
        <dbReference type="ARBA" id="ARBA00010139"/>
    </source>
</evidence>
<name>A0A165GJG0_XYLHT</name>
<dbReference type="InterPro" id="IPR036188">
    <property type="entry name" value="FAD/NAD-bd_sf"/>
</dbReference>
<reference evidence="2 3" key="1">
    <citation type="journal article" date="2016" name="Fungal Biol.">
        <title>The genome of Xylona heveae provides a window into fungal endophytism.</title>
        <authorList>
            <person name="Gazis R."/>
            <person name="Kuo A."/>
            <person name="Riley R."/>
            <person name="LaButti K."/>
            <person name="Lipzen A."/>
            <person name="Lin J."/>
            <person name="Amirebrahimi M."/>
            <person name="Hesse C.N."/>
            <person name="Spatafora J.W."/>
            <person name="Henrissat B."/>
            <person name="Hainaut M."/>
            <person name="Grigoriev I.V."/>
            <person name="Hibbett D.S."/>
        </authorList>
    </citation>
    <scope>NUCLEOTIDE SEQUENCE [LARGE SCALE GENOMIC DNA]</scope>
    <source>
        <strain evidence="2 3">TC161</strain>
    </source>
</reference>
<dbReference type="InParanoid" id="A0A165GJG0"/>
<keyword evidence="2" id="KW-0560">Oxidoreductase</keyword>
<dbReference type="PANTHER" id="PTHR42877">
    <property type="entry name" value="L-ORNITHINE N(5)-MONOOXYGENASE-RELATED"/>
    <property type="match status" value="1"/>
</dbReference>
<organism evidence="2 3">
    <name type="scientific">Xylona heveae (strain CBS 132557 / TC161)</name>
    <dbReference type="NCBI Taxonomy" id="1328760"/>
    <lineage>
        <taxon>Eukaryota</taxon>
        <taxon>Fungi</taxon>
        <taxon>Dikarya</taxon>
        <taxon>Ascomycota</taxon>
        <taxon>Pezizomycotina</taxon>
        <taxon>Xylonomycetes</taxon>
        <taxon>Xylonales</taxon>
        <taxon>Xylonaceae</taxon>
        <taxon>Xylona</taxon>
    </lineage>
</organism>
<dbReference type="Pfam" id="PF13450">
    <property type="entry name" value="NAD_binding_8"/>
    <property type="match status" value="1"/>
</dbReference>
<dbReference type="GO" id="GO:0004497">
    <property type="term" value="F:monooxygenase activity"/>
    <property type="evidence" value="ECO:0007669"/>
    <property type="project" value="UniProtKB-KW"/>
</dbReference>